<sequence length="596" mass="64764">MPAYKAPLRDIHFAINDVLDFPGHYASLPGGEDATPDIVSAILDEAAKFAENVLSPLNPIGDREGCRWHDGEVSTPPGFRNAYRQFIDGGWLSLAQAPEWGGQALPPSLGTLVIEMLTSANHAWTMYPMLSLGAISTLQAHGSEEQKRLFLPRLIEGRWSGTMCLTEAHCGSDLGLLRTTAEPQSDGSYRISGSKMFISAGEQDLTENILHLVLARLPGAPAGVKGISLFLVPKVTVRDDGSLDGRNAVSCGSIEHKMGIHGNATCVLNFDGARGYLIGPPNKGMNCMFTFINESRLGVAQQGQGHTEASFQGALRYARERLQMRAPKRTHPDRPADPIIAHPDVRRMLLTQKAFAEGGRLLNAYCARQIDLAHLSDDPEVRRTAGQRLALLTPIAKGFLTEAAQEAASLGIQVLGGHGFIREWGMEQIARDARITAIYEGTNGIQGIDLLGRKVLDADGGLLEAFTGEIEAFCDAQQHRLGEFIGPLRLQVRQWLTLSRQIGDAVRQDPDEVGAAAVDFLMYSGYTVLAYLWALSAVTAQAHLDEGCDDTGFYRAKLQTARFYFQRLLPRTLSLVASVNAGAQSLMAMDEADFAI</sequence>
<feature type="domain" description="Acyl-CoA dehydrogenase/oxidase N-terminal" evidence="13">
    <location>
        <begin position="41"/>
        <end position="157"/>
    </location>
</feature>
<feature type="domain" description="Acetyl-CoA dehydrogenase-like C-terminal" evidence="14">
    <location>
        <begin position="466"/>
        <end position="590"/>
    </location>
</feature>
<comment type="function">
    <text evidence="7">Involved in the assimilation of dimethylsulphoniopropionate (DMSP), an important compound in the fixation of carbon in marine phytoplankton, by mediating the conversion of 3-(methylthio)propanoyl-CoA (MMPA-CoA) to 3-(methylthio)acryloyl-CoA (MTA-CoA).</text>
</comment>
<evidence type="ECO:0000256" key="8">
    <source>
        <dbReference type="ARBA" id="ARBA00066694"/>
    </source>
</evidence>
<proteinExistence type="inferred from homology"/>
<dbReference type="Gene3D" id="1.20.140.10">
    <property type="entry name" value="Butyryl-CoA Dehydrogenase, subunit A, domain 3"/>
    <property type="match status" value="1"/>
</dbReference>
<keyword evidence="4 10" id="KW-0274">FAD</keyword>
<dbReference type="InterPro" id="IPR052166">
    <property type="entry name" value="Diverse_Acyl-CoA_DH"/>
</dbReference>
<dbReference type="InterPro" id="IPR009100">
    <property type="entry name" value="AcylCoA_DH/oxidase_NM_dom_sf"/>
</dbReference>
<comment type="similarity">
    <text evidence="2 10">Belongs to the acyl-CoA dehydrogenase family.</text>
</comment>
<dbReference type="GO" id="GO:0016627">
    <property type="term" value="F:oxidoreductase activity, acting on the CH-CH group of donors"/>
    <property type="evidence" value="ECO:0007669"/>
    <property type="project" value="InterPro"/>
</dbReference>
<dbReference type="Proteomes" id="UP000599578">
    <property type="component" value="Unassembled WGS sequence"/>
</dbReference>
<comment type="catalytic activity">
    <reaction evidence="6">
        <text>3-(methylsulfanyl)propanoyl-CoA + oxidized [electron-transfer flavoprotein] + H(+) = 3-(methylsulfanyl)acryloyl-CoA + reduced [electron-transfer flavoprotein]</text>
        <dbReference type="Rhea" id="RHEA:52612"/>
        <dbReference type="Rhea" id="RHEA-COMP:10685"/>
        <dbReference type="Rhea" id="RHEA-COMP:10686"/>
        <dbReference type="ChEBI" id="CHEBI:15378"/>
        <dbReference type="ChEBI" id="CHEBI:57692"/>
        <dbReference type="ChEBI" id="CHEBI:58307"/>
        <dbReference type="ChEBI" id="CHEBI:82815"/>
        <dbReference type="ChEBI" id="CHEBI:84994"/>
        <dbReference type="EC" id="1.3.99.41"/>
    </reaction>
    <physiologicalReaction direction="left-to-right" evidence="6">
        <dbReference type="Rhea" id="RHEA:52613"/>
    </physiologicalReaction>
</comment>
<dbReference type="InterPro" id="IPR037069">
    <property type="entry name" value="AcylCoA_DH/ox_N_sf"/>
</dbReference>
<dbReference type="Gene3D" id="1.10.540.10">
    <property type="entry name" value="Acyl-CoA dehydrogenase/oxidase, N-terminal domain"/>
    <property type="match status" value="1"/>
</dbReference>
<dbReference type="PANTHER" id="PTHR42803:SF1">
    <property type="entry name" value="BROAD-SPECIFICITY LINEAR ACYL-COA DEHYDROGENASE FADE5"/>
    <property type="match status" value="1"/>
</dbReference>
<dbReference type="Pfam" id="PF00441">
    <property type="entry name" value="Acyl-CoA_dh_1"/>
    <property type="match status" value="1"/>
</dbReference>
<feature type="domain" description="Acyl-CoA dehydrogenase/oxidase C-terminal" evidence="11">
    <location>
        <begin position="282"/>
        <end position="447"/>
    </location>
</feature>
<evidence type="ECO:0000256" key="1">
    <source>
        <dbReference type="ARBA" id="ARBA00001974"/>
    </source>
</evidence>
<dbReference type="FunFam" id="2.40.110.10:FF:000031">
    <property type="entry name" value="Acyl-CoA dehydrogenase, putative"/>
    <property type="match status" value="1"/>
</dbReference>
<dbReference type="InterPro" id="IPR009075">
    <property type="entry name" value="AcylCo_DH/oxidase_C"/>
</dbReference>
<keyword evidence="16" id="KW-1185">Reference proteome</keyword>
<dbReference type="Gene3D" id="2.40.110.10">
    <property type="entry name" value="Butyryl-CoA Dehydrogenase, subunit A, domain 2"/>
    <property type="match status" value="1"/>
</dbReference>
<keyword evidence="5 10" id="KW-0560">Oxidoreductase</keyword>
<dbReference type="GO" id="GO:0050660">
    <property type="term" value="F:flavin adenine dinucleotide binding"/>
    <property type="evidence" value="ECO:0007669"/>
    <property type="project" value="InterPro"/>
</dbReference>
<organism evidence="15 16">
    <name type="scientific">Marinobacterium nitratireducens</name>
    <dbReference type="NCBI Taxonomy" id="518897"/>
    <lineage>
        <taxon>Bacteria</taxon>
        <taxon>Pseudomonadati</taxon>
        <taxon>Pseudomonadota</taxon>
        <taxon>Gammaproteobacteria</taxon>
        <taxon>Oceanospirillales</taxon>
        <taxon>Oceanospirillaceae</taxon>
        <taxon>Marinobacterium</taxon>
    </lineage>
</organism>
<dbReference type="Pfam" id="PF02770">
    <property type="entry name" value="Acyl-CoA_dh_M"/>
    <property type="match status" value="1"/>
</dbReference>
<dbReference type="EC" id="1.3.99.41" evidence="8"/>
<evidence type="ECO:0000256" key="10">
    <source>
        <dbReference type="RuleBase" id="RU362125"/>
    </source>
</evidence>
<name>A0A917ZJL3_9GAMM</name>
<dbReference type="InterPro" id="IPR046373">
    <property type="entry name" value="Acyl-CoA_Oxase/DH_mid-dom_sf"/>
</dbReference>
<dbReference type="RefSeq" id="WP_188861430.1">
    <property type="nucleotide sequence ID" value="NZ_BMLT01000007.1"/>
</dbReference>
<dbReference type="SUPFAM" id="SSF56645">
    <property type="entry name" value="Acyl-CoA dehydrogenase NM domain-like"/>
    <property type="match status" value="1"/>
</dbReference>
<evidence type="ECO:0000259" key="14">
    <source>
        <dbReference type="Pfam" id="PF12806"/>
    </source>
</evidence>
<dbReference type="InterPro" id="IPR036250">
    <property type="entry name" value="AcylCo_DH-like_C"/>
</dbReference>
<accession>A0A917ZJL3</accession>
<comment type="caution">
    <text evidence="15">The sequence shown here is derived from an EMBL/GenBank/DDBJ whole genome shotgun (WGS) entry which is preliminary data.</text>
</comment>
<evidence type="ECO:0000256" key="7">
    <source>
        <dbReference type="ARBA" id="ARBA00058683"/>
    </source>
</evidence>
<protein>
    <recommendedName>
        <fullName evidence="9">3-methylmercaptopropionyl-CoA dehydrogenase</fullName>
        <ecNumber evidence="8">1.3.99.41</ecNumber>
    </recommendedName>
</protein>
<evidence type="ECO:0000313" key="16">
    <source>
        <dbReference type="Proteomes" id="UP000599578"/>
    </source>
</evidence>
<evidence type="ECO:0000256" key="6">
    <source>
        <dbReference type="ARBA" id="ARBA00051388"/>
    </source>
</evidence>
<dbReference type="SUPFAM" id="SSF47203">
    <property type="entry name" value="Acyl-CoA dehydrogenase C-terminal domain-like"/>
    <property type="match status" value="1"/>
</dbReference>
<evidence type="ECO:0000313" key="15">
    <source>
        <dbReference type="EMBL" id="GGO84288.1"/>
    </source>
</evidence>
<dbReference type="InterPro" id="IPR025878">
    <property type="entry name" value="Acyl-CoA_dh-like_C_dom"/>
</dbReference>
<dbReference type="Pfam" id="PF12806">
    <property type="entry name" value="Acyl-CoA_dh_C"/>
    <property type="match status" value="1"/>
</dbReference>
<dbReference type="AlphaFoldDB" id="A0A917ZJL3"/>
<evidence type="ECO:0000256" key="4">
    <source>
        <dbReference type="ARBA" id="ARBA00022827"/>
    </source>
</evidence>
<evidence type="ECO:0000259" key="13">
    <source>
        <dbReference type="Pfam" id="PF02771"/>
    </source>
</evidence>
<dbReference type="Pfam" id="PF02771">
    <property type="entry name" value="Acyl-CoA_dh_N"/>
    <property type="match status" value="1"/>
</dbReference>
<feature type="domain" description="Acyl-CoA oxidase/dehydrogenase middle" evidence="12">
    <location>
        <begin position="163"/>
        <end position="271"/>
    </location>
</feature>
<keyword evidence="3 10" id="KW-0285">Flavoprotein</keyword>
<dbReference type="InterPro" id="IPR006091">
    <property type="entry name" value="Acyl-CoA_Oxase/DH_mid-dom"/>
</dbReference>
<dbReference type="EMBL" id="BMLT01000007">
    <property type="protein sequence ID" value="GGO84288.1"/>
    <property type="molecule type" value="Genomic_DNA"/>
</dbReference>
<gene>
    <name evidence="15" type="ORF">GCM10011348_30190</name>
</gene>
<dbReference type="InterPro" id="IPR013786">
    <property type="entry name" value="AcylCoA_DH/ox_N"/>
</dbReference>
<evidence type="ECO:0000256" key="3">
    <source>
        <dbReference type="ARBA" id="ARBA00022630"/>
    </source>
</evidence>
<evidence type="ECO:0000259" key="12">
    <source>
        <dbReference type="Pfam" id="PF02770"/>
    </source>
</evidence>
<comment type="cofactor">
    <cofactor evidence="1 10">
        <name>FAD</name>
        <dbReference type="ChEBI" id="CHEBI:57692"/>
    </cofactor>
</comment>
<dbReference type="PANTHER" id="PTHR42803">
    <property type="entry name" value="ACYL-COA DEHYDROGENASE"/>
    <property type="match status" value="1"/>
</dbReference>
<evidence type="ECO:0000256" key="2">
    <source>
        <dbReference type="ARBA" id="ARBA00009347"/>
    </source>
</evidence>
<evidence type="ECO:0000256" key="5">
    <source>
        <dbReference type="ARBA" id="ARBA00023002"/>
    </source>
</evidence>
<evidence type="ECO:0000256" key="9">
    <source>
        <dbReference type="ARBA" id="ARBA00069043"/>
    </source>
</evidence>
<evidence type="ECO:0000259" key="11">
    <source>
        <dbReference type="Pfam" id="PF00441"/>
    </source>
</evidence>
<reference evidence="15 16" key="1">
    <citation type="journal article" date="2014" name="Int. J. Syst. Evol. Microbiol.">
        <title>Complete genome sequence of Corynebacterium casei LMG S-19264T (=DSM 44701T), isolated from a smear-ripened cheese.</title>
        <authorList>
            <consortium name="US DOE Joint Genome Institute (JGI-PGF)"/>
            <person name="Walter F."/>
            <person name="Albersmeier A."/>
            <person name="Kalinowski J."/>
            <person name="Ruckert C."/>
        </authorList>
    </citation>
    <scope>NUCLEOTIDE SEQUENCE [LARGE SCALE GENOMIC DNA]</scope>
    <source>
        <strain evidence="15 16">CGMCC 1.7286</strain>
    </source>
</reference>